<organism evidence="2 3">
    <name type="scientific">Halomarina rubra</name>
    <dbReference type="NCBI Taxonomy" id="2071873"/>
    <lineage>
        <taxon>Archaea</taxon>
        <taxon>Methanobacteriati</taxon>
        <taxon>Methanobacteriota</taxon>
        <taxon>Stenosarchaea group</taxon>
        <taxon>Halobacteria</taxon>
        <taxon>Halobacteriales</taxon>
        <taxon>Natronomonadaceae</taxon>
        <taxon>Halomarina</taxon>
    </lineage>
</organism>
<feature type="transmembrane region" description="Helical" evidence="1">
    <location>
        <begin position="99"/>
        <end position="118"/>
    </location>
</feature>
<keyword evidence="1" id="KW-1133">Transmembrane helix</keyword>
<feature type="transmembrane region" description="Helical" evidence="1">
    <location>
        <begin position="124"/>
        <end position="141"/>
    </location>
</feature>
<reference evidence="2 3" key="1">
    <citation type="journal article" date="2019" name="Int. J. Syst. Evol. Microbiol.">
        <title>The Global Catalogue of Microorganisms (GCM) 10K type strain sequencing project: providing services to taxonomists for standard genome sequencing and annotation.</title>
        <authorList>
            <consortium name="The Broad Institute Genomics Platform"/>
            <consortium name="The Broad Institute Genome Sequencing Center for Infectious Disease"/>
            <person name="Wu L."/>
            <person name="Ma J."/>
        </authorList>
    </citation>
    <scope>NUCLEOTIDE SEQUENCE [LARGE SCALE GENOMIC DNA]</scope>
    <source>
        <strain evidence="2 3">CGMCC 1.12563</strain>
    </source>
</reference>
<keyword evidence="1" id="KW-0812">Transmembrane</keyword>
<sequence length="144" mass="14865">MVAPYDHVRVPADAETLPAGVYRVVGSDADRVTLLAVGDETGARVHTGRVERVPLPTFDQFESAESPDPSGGLTRLRDVLGGLALTARLAPRRMAGRPLQTLVGVVLVVVESLGPATVGVSESVLTVAGVFGILALTGAALDMP</sequence>
<evidence type="ECO:0000313" key="2">
    <source>
        <dbReference type="EMBL" id="MFD1513887.1"/>
    </source>
</evidence>
<evidence type="ECO:0000313" key="3">
    <source>
        <dbReference type="Proteomes" id="UP001597187"/>
    </source>
</evidence>
<protein>
    <submittedName>
        <fullName evidence="2">Uncharacterized protein</fullName>
    </submittedName>
</protein>
<name>A0ABD6AWE4_9EURY</name>
<dbReference type="EMBL" id="JBHUDC010000005">
    <property type="protein sequence ID" value="MFD1513887.1"/>
    <property type="molecule type" value="Genomic_DNA"/>
</dbReference>
<accession>A0ABD6AWE4</accession>
<keyword evidence="3" id="KW-1185">Reference proteome</keyword>
<dbReference type="AlphaFoldDB" id="A0ABD6AWE4"/>
<keyword evidence="1" id="KW-0472">Membrane</keyword>
<proteinExistence type="predicted"/>
<gene>
    <name evidence="2" type="ORF">ACFSBT_11420</name>
</gene>
<dbReference type="Proteomes" id="UP001597187">
    <property type="component" value="Unassembled WGS sequence"/>
</dbReference>
<dbReference type="RefSeq" id="WP_250873849.1">
    <property type="nucleotide sequence ID" value="NZ_JALXFV010000005.1"/>
</dbReference>
<comment type="caution">
    <text evidence="2">The sequence shown here is derived from an EMBL/GenBank/DDBJ whole genome shotgun (WGS) entry which is preliminary data.</text>
</comment>
<evidence type="ECO:0000256" key="1">
    <source>
        <dbReference type="SAM" id="Phobius"/>
    </source>
</evidence>